<dbReference type="EMBL" id="ADAD01000160">
    <property type="protein sequence ID" value="EEY34450.1"/>
    <property type="molecule type" value="Genomic_DNA"/>
</dbReference>
<proteinExistence type="predicted"/>
<name>D0GN59_9FUSO</name>
<gene>
    <name evidence="1" type="ORF">HMPREF0554_1851</name>
</gene>
<dbReference type="RefSeq" id="WP_006807942.1">
    <property type="nucleotide sequence ID" value="NZ_ADAD01000160.1"/>
</dbReference>
<dbReference type="Proteomes" id="UP000004226">
    <property type="component" value="Unassembled WGS sequence"/>
</dbReference>
<comment type="caution">
    <text evidence="1">The sequence shown here is derived from an EMBL/GenBank/DDBJ whole genome shotgun (WGS) entry which is preliminary data.</text>
</comment>
<accession>D0GN59</accession>
<evidence type="ECO:0000313" key="1">
    <source>
        <dbReference type="EMBL" id="EEY34450.1"/>
    </source>
</evidence>
<evidence type="ECO:0000313" key="2">
    <source>
        <dbReference type="Proteomes" id="UP000004226"/>
    </source>
</evidence>
<organism evidence="1 2">
    <name type="scientific">Pseudoleptotrichia goodfellowii F0264</name>
    <dbReference type="NCBI Taxonomy" id="596323"/>
    <lineage>
        <taxon>Bacteria</taxon>
        <taxon>Fusobacteriati</taxon>
        <taxon>Fusobacteriota</taxon>
        <taxon>Fusobacteriia</taxon>
        <taxon>Fusobacteriales</taxon>
        <taxon>Leptotrichiaceae</taxon>
        <taxon>Pseudoleptotrichia</taxon>
    </lineage>
</organism>
<sequence>MNKIKFIVLVVLSVMMLNSCFALWSASQAGTGKYCGIRKCPKE</sequence>
<evidence type="ECO:0008006" key="3">
    <source>
        <dbReference type="Google" id="ProtNLM"/>
    </source>
</evidence>
<keyword evidence="2" id="KW-1185">Reference proteome</keyword>
<protein>
    <recommendedName>
        <fullName evidence="3">Lipoprotein</fullName>
    </recommendedName>
</protein>
<reference evidence="1 2" key="1">
    <citation type="submission" date="2009-10" db="EMBL/GenBank/DDBJ databases">
        <authorList>
            <person name="Harkins D.M."/>
            <person name="Madupu R."/>
            <person name="Durkin A.S."/>
            <person name="Torralba M."/>
            <person name="Methe B."/>
            <person name="Sutton G.G."/>
            <person name="Strausberg R.L."/>
            <person name="Nelson K.E."/>
        </authorList>
    </citation>
    <scope>NUCLEOTIDE SEQUENCE [LARGE SCALE GENOMIC DNA]</scope>
    <source>
        <strain evidence="1 2">F0264</strain>
    </source>
</reference>
<dbReference type="AlphaFoldDB" id="D0GN59"/>